<organism evidence="1 2">
    <name type="scientific">Candidatus Woykebacteria bacterium RIFCSPHIGHO2_01_FULL_39_12</name>
    <dbReference type="NCBI Taxonomy" id="1802599"/>
    <lineage>
        <taxon>Bacteria</taxon>
        <taxon>Candidatus Woykeibacteriota</taxon>
    </lineage>
</organism>
<dbReference type="SUPFAM" id="SSF143011">
    <property type="entry name" value="RelE-like"/>
    <property type="match status" value="1"/>
</dbReference>
<dbReference type="EMBL" id="MHCV01000014">
    <property type="protein sequence ID" value="OGY27713.1"/>
    <property type="molecule type" value="Genomic_DNA"/>
</dbReference>
<dbReference type="InterPro" id="IPR035093">
    <property type="entry name" value="RelE/ParE_toxin_dom_sf"/>
</dbReference>
<dbReference type="Gene3D" id="3.30.2310.20">
    <property type="entry name" value="RelE-like"/>
    <property type="match status" value="1"/>
</dbReference>
<proteinExistence type="predicted"/>
<comment type="caution">
    <text evidence="1">The sequence shown here is derived from an EMBL/GenBank/DDBJ whole genome shotgun (WGS) entry which is preliminary data.</text>
</comment>
<dbReference type="AlphaFoldDB" id="A0A1G1WJ31"/>
<gene>
    <name evidence="1" type="ORF">A2864_02790</name>
</gene>
<dbReference type="Proteomes" id="UP000177900">
    <property type="component" value="Unassembled WGS sequence"/>
</dbReference>
<accession>A0A1G1WJ31</accession>
<protein>
    <submittedName>
        <fullName evidence="1">Uncharacterized protein</fullName>
    </submittedName>
</protein>
<evidence type="ECO:0000313" key="2">
    <source>
        <dbReference type="Proteomes" id="UP000177900"/>
    </source>
</evidence>
<sequence>MKIKEIIYTPTFRKVFNRLPKEIQDQAVKKESLFKADAFDPKLKSHKLKGKFTNYYSFSISYSHRIVFRFLSKDKVLFVDCGDHSVYK</sequence>
<reference evidence="1 2" key="1">
    <citation type="journal article" date="2016" name="Nat. Commun.">
        <title>Thousands of microbial genomes shed light on interconnected biogeochemical processes in an aquifer system.</title>
        <authorList>
            <person name="Anantharaman K."/>
            <person name="Brown C.T."/>
            <person name="Hug L.A."/>
            <person name="Sharon I."/>
            <person name="Castelle C.J."/>
            <person name="Probst A.J."/>
            <person name="Thomas B.C."/>
            <person name="Singh A."/>
            <person name="Wilkins M.J."/>
            <person name="Karaoz U."/>
            <person name="Brodie E.L."/>
            <person name="Williams K.H."/>
            <person name="Hubbard S.S."/>
            <person name="Banfield J.F."/>
        </authorList>
    </citation>
    <scope>NUCLEOTIDE SEQUENCE [LARGE SCALE GENOMIC DNA]</scope>
</reference>
<name>A0A1G1WJ31_9BACT</name>
<evidence type="ECO:0000313" key="1">
    <source>
        <dbReference type="EMBL" id="OGY27713.1"/>
    </source>
</evidence>